<keyword evidence="1" id="KW-0396">Initiation factor</keyword>
<dbReference type="EMBL" id="MU003509">
    <property type="protein sequence ID" value="KAF2470055.1"/>
    <property type="molecule type" value="Genomic_DNA"/>
</dbReference>
<reference evidence="1" key="1">
    <citation type="journal article" date="2020" name="Stud. Mycol.">
        <title>101 Dothideomycetes genomes: a test case for predicting lifestyles and emergence of pathogens.</title>
        <authorList>
            <person name="Haridas S."/>
            <person name="Albert R."/>
            <person name="Binder M."/>
            <person name="Bloem J."/>
            <person name="Labutti K."/>
            <person name="Salamov A."/>
            <person name="Andreopoulos B."/>
            <person name="Baker S."/>
            <person name="Barry K."/>
            <person name="Bills G."/>
            <person name="Bluhm B."/>
            <person name="Cannon C."/>
            <person name="Castanera R."/>
            <person name="Culley D."/>
            <person name="Daum C."/>
            <person name="Ezra D."/>
            <person name="Gonzalez J."/>
            <person name="Henrissat B."/>
            <person name="Kuo A."/>
            <person name="Liang C."/>
            <person name="Lipzen A."/>
            <person name="Lutzoni F."/>
            <person name="Magnuson J."/>
            <person name="Mondo S."/>
            <person name="Nolan M."/>
            <person name="Ohm R."/>
            <person name="Pangilinan J."/>
            <person name="Park H.-J."/>
            <person name="Ramirez L."/>
            <person name="Alfaro M."/>
            <person name="Sun H."/>
            <person name="Tritt A."/>
            <person name="Yoshinaga Y."/>
            <person name="Zwiers L.-H."/>
            <person name="Turgeon B."/>
            <person name="Goodwin S."/>
            <person name="Spatafora J."/>
            <person name="Crous P."/>
            <person name="Grigoriev I."/>
        </authorList>
    </citation>
    <scope>NUCLEOTIDE SEQUENCE</scope>
    <source>
        <strain evidence="1">ATCC 200398</strain>
    </source>
</reference>
<evidence type="ECO:0000313" key="1">
    <source>
        <dbReference type="EMBL" id="KAF2470055.1"/>
    </source>
</evidence>
<proteinExistence type="predicted"/>
<dbReference type="Proteomes" id="UP000799755">
    <property type="component" value="Unassembled WGS sequence"/>
</dbReference>
<gene>
    <name evidence="1" type="ORF">BDR25DRAFT_343286</name>
</gene>
<organism evidence="1 2">
    <name type="scientific">Lindgomyces ingoldianus</name>
    <dbReference type="NCBI Taxonomy" id="673940"/>
    <lineage>
        <taxon>Eukaryota</taxon>
        <taxon>Fungi</taxon>
        <taxon>Dikarya</taxon>
        <taxon>Ascomycota</taxon>
        <taxon>Pezizomycotina</taxon>
        <taxon>Dothideomycetes</taxon>
        <taxon>Pleosporomycetidae</taxon>
        <taxon>Pleosporales</taxon>
        <taxon>Lindgomycetaceae</taxon>
        <taxon>Lindgomyces</taxon>
    </lineage>
</organism>
<comment type="caution">
    <text evidence="1">The sequence shown here is derived from an EMBL/GenBank/DDBJ whole genome shotgun (WGS) entry which is preliminary data.</text>
</comment>
<keyword evidence="1" id="KW-0648">Protein biosynthesis</keyword>
<evidence type="ECO:0000313" key="2">
    <source>
        <dbReference type="Proteomes" id="UP000799755"/>
    </source>
</evidence>
<accession>A0ACB6QT47</accession>
<protein>
    <submittedName>
        <fullName evidence="1">SAS complex, SAS5 subunit/transcription initiation factor IID, subunit 14</fullName>
    </submittedName>
</protein>
<keyword evidence="2" id="KW-1185">Reference proteome</keyword>
<name>A0ACB6QT47_9PLEO</name>
<sequence length="226" mass="25895">MPDVKRQVKIITTQKPIAEPSPMEGFPMRSWTIEIWLLDESGAEVQANVFEKAVYNLHPSFPKNKQTFKKPPFRIEEKGWGEFDMTIVLTAFHKGGDHTLEHDLNFQSERYEAKHTVNFRNPRPELLALLRESGPAGDENGVRGKAGGEKKKRKDKNVDMEKLADGLQKLSEDDLLHVVTMVHDNKTSETYTKNDVENGEFHVDLYTLPDNLVKMLWDFTASKTDL</sequence>